<dbReference type="InterPro" id="IPR005625">
    <property type="entry name" value="PepSY-ass_TM"/>
</dbReference>
<keyword evidence="1" id="KW-0472">Membrane</keyword>
<feature type="transmembrane region" description="Helical" evidence="1">
    <location>
        <begin position="336"/>
        <end position="361"/>
    </location>
</feature>
<dbReference type="RefSeq" id="WP_114370942.1">
    <property type="nucleotide sequence ID" value="NZ_QPEX01000039.1"/>
</dbReference>
<feature type="transmembrane region" description="Helical" evidence="1">
    <location>
        <begin position="148"/>
        <end position="171"/>
    </location>
</feature>
<accession>A0A368KMG1</accession>
<gene>
    <name evidence="3" type="ORF">DTL42_18975</name>
</gene>
<name>A0A368KMG1_9BACT</name>
<keyword evidence="1" id="KW-1133">Transmembrane helix</keyword>
<dbReference type="InterPro" id="IPR025711">
    <property type="entry name" value="PepSY"/>
</dbReference>
<keyword evidence="1" id="KW-0812">Transmembrane</keyword>
<comment type="caution">
    <text evidence="3">The sequence shown here is derived from an EMBL/GenBank/DDBJ whole genome shotgun (WGS) entry which is preliminary data.</text>
</comment>
<dbReference type="EMBL" id="QPEX01000039">
    <property type="protein sequence ID" value="RCS43241.1"/>
    <property type="molecule type" value="Genomic_DNA"/>
</dbReference>
<evidence type="ECO:0000313" key="3">
    <source>
        <dbReference type="EMBL" id="RCS43241.1"/>
    </source>
</evidence>
<feature type="transmembrane region" description="Helical" evidence="1">
    <location>
        <begin position="192"/>
        <end position="214"/>
    </location>
</feature>
<feature type="domain" description="PepSY" evidence="2">
    <location>
        <begin position="247"/>
        <end position="309"/>
    </location>
</feature>
<evidence type="ECO:0000256" key="1">
    <source>
        <dbReference type="SAM" id="Phobius"/>
    </source>
</evidence>
<evidence type="ECO:0000313" key="4">
    <source>
        <dbReference type="Proteomes" id="UP000253562"/>
    </source>
</evidence>
<evidence type="ECO:0000259" key="2">
    <source>
        <dbReference type="Pfam" id="PF03413"/>
    </source>
</evidence>
<dbReference type="OrthoDB" id="9776609at2"/>
<proteinExistence type="predicted"/>
<reference evidence="3 4" key="1">
    <citation type="submission" date="2018-07" db="EMBL/GenBank/DDBJ databases">
        <title>Comparative genomes isolates from brazilian mangrove.</title>
        <authorList>
            <person name="De Araujo J.E."/>
            <person name="Taketani R.G."/>
            <person name="Silva M.C.P."/>
            <person name="Lourenco M.V."/>
            <person name="Oliveira V.M."/>
            <person name="Andreote F.D."/>
        </authorList>
    </citation>
    <scope>NUCLEOTIDE SEQUENCE [LARGE SCALE GENOMIC DNA]</scope>
    <source>
        <strain evidence="3 4">HEX PRIS-MGV</strain>
    </source>
</reference>
<dbReference type="PANTHER" id="PTHR34219">
    <property type="entry name" value="IRON-REGULATED INNER MEMBRANE PROTEIN-RELATED"/>
    <property type="match status" value="1"/>
</dbReference>
<sequence length="384" mass="43054">MKRNLRRIWLKAHQLLGLTAGLLFALAGLTGSILVFEKPLDTLLNHEIMQTDNRGQRISLEALVERVQPRHADLGKIDRIAVPRHEAEVFMVRFTPSIAGKPRPRPVEVFVDPVTGETLGQRPRNSGLIEWIYDLHARLLTGWSGRTIMGIVALSALTLLVSGILLWWPLLKGGSRIAFGVRRTKFNFDLHKVMGLGGTLPLLLISFTGVYLGLPSLVKPIVHIFSSETPPPKNIVSTRMQDDQQTLTPDRAVELALQRMPGAELFHVDLPEGATGTYKVFLRQPGEFEQLRGSGRIWLDQYSGEVLATRDWEAFTFADTYFRLQVPLHNGDVFGIVGRCLFCVAGLIPAILYVTGFLLWWRKKRSKVRKAASVERRAAVRSSL</sequence>
<protein>
    <submittedName>
        <fullName evidence="3">PepSY domain-containing protein</fullName>
    </submittedName>
</protein>
<organism evidence="3 4">
    <name type="scientific">Bremerella cremea</name>
    <dbReference type="NCBI Taxonomy" id="1031537"/>
    <lineage>
        <taxon>Bacteria</taxon>
        <taxon>Pseudomonadati</taxon>
        <taxon>Planctomycetota</taxon>
        <taxon>Planctomycetia</taxon>
        <taxon>Pirellulales</taxon>
        <taxon>Pirellulaceae</taxon>
        <taxon>Bremerella</taxon>
    </lineage>
</organism>
<dbReference type="Pfam" id="PF03413">
    <property type="entry name" value="PepSY"/>
    <property type="match status" value="1"/>
</dbReference>
<dbReference type="Proteomes" id="UP000253562">
    <property type="component" value="Unassembled WGS sequence"/>
</dbReference>
<dbReference type="Pfam" id="PF03929">
    <property type="entry name" value="PepSY_TM"/>
    <property type="match status" value="1"/>
</dbReference>
<dbReference type="AlphaFoldDB" id="A0A368KMG1"/>